<protein>
    <submittedName>
        <fullName evidence="2">Uncharacterized protein</fullName>
    </submittedName>
</protein>
<name>A0A6J4KYJ3_9BACT</name>
<sequence>MPPRLPTLAVFATLALAPAALAEGVDPTHEYVPGEAPVTSTWFRLADRAARAADRRYIEG</sequence>
<keyword evidence="1" id="KW-0732">Signal</keyword>
<feature type="chain" id="PRO_5026767349" evidence="1">
    <location>
        <begin position="23"/>
        <end position="60"/>
    </location>
</feature>
<gene>
    <name evidence="2" type="ORF">AVDCRST_MAG40-1301</name>
</gene>
<accession>A0A6J4KYJ3</accession>
<evidence type="ECO:0000256" key="1">
    <source>
        <dbReference type="SAM" id="SignalP"/>
    </source>
</evidence>
<evidence type="ECO:0000313" key="2">
    <source>
        <dbReference type="EMBL" id="CAA9317481.1"/>
    </source>
</evidence>
<feature type="signal peptide" evidence="1">
    <location>
        <begin position="1"/>
        <end position="22"/>
    </location>
</feature>
<dbReference type="EMBL" id="CADCTX010000405">
    <property type="protein sequence ID" value="CAA9317481.1"/>
    <property type="molecule type" value="Genomic_DNA"/>
</dbReference>
<proteinExistence type="predicted"/>
<reference evidence="2" key="1">
    <citation type="submission" date="2020-02" db="EMBL/GenBank/DDBJ databases">
        <authorList>
            <person name="Meier V. D."/>
        </authorList>
    </citation>
    <scope>NUCLEOTIDE SEQUENCE</scope>
    <source>
        <strain evidence="2">AVDCRST_MAG40</strain>
    </source>
</reference>
<organism evidence="2">
    <name type="scientific">uncultured Gemmatimonadaceae bacterium</name>
    <dbReference type="NCBI Taxonomy" id="246130"/>
    <lineage>
        <taxon>Bacteria</taxon>
        <taxon>Pseudomonadati</taxon>
        <taxon>Gemmatimonadota</taxon>
        <taxon>Gemmatimonadia</taxon>
        <taxon>Gemmatimonadales</taxon>
        <taxon>Gemmatimonadaceae</taxon>
        <taxon>environmental samples</taxon>
    </lineage>
</organism>
<feature type="non-terminal residue" evidence="2">
    <location>
        <position position="60"/>
    </location>
</feature>
<dbReference type="AlphaFoldDB" id="A0A6J4KYJ3"/>